<gene>
    <name evidence="1" type="ORF">ARALYDRAFT_913820</name>
</gene>
<dbReference type="Gramene" id="scaffold_701562.1">
    <property type="protein sequence ID" value="scaffold_701562.1"/>
    <property type="gene ID" value="scaffold_701562.1"/>
</dbReference>
<name>D7MEH8_ARALL</name>
<keyword evidence="2" id="KW-1185">Reference proteome</keyword>
<evidence type="ECO:0000313" key="1">
    <source>
        <dbReference type="EMBL" id="EFH45831.1"/>
    </source>
</evidence>
<dbReference type="AlphaFoldDB" id="D7MEH8"/>
<reference evidence="2" key="1">
    <citation type="journal article" date="2011" name="Nat. Genet.">
        <title>The Arabidopsis lyrata genome sequence and the basis of rapid genome size change.</title>
        <authorList>
            <person name="Hu T.T."/>
            <person name="Pattyn P."/>
            <person name="Bakker E.G."/>
            <person name="Cao J."/>
            <person name="Cheng J.-F."/>
            <person name="Clark R.M."/>
            <person name="Fahlgren N."/>
            <person name="Fawcett J.A."/>
            <person name="Grimwood J."/>
            <person name="Gundlach H."/>
            <person name="Haberer G."/>
            <person name="Hollister J.D."/>
            <person name="Ossowski S."/>
            <person name="Ottilar R.P."/>
            <person name="Salamov A.A."/>
            <person name="Schneeberger K."/>
            <person name="Spannagl M."/>
            <person name="Wang X."/>
            <person name="Yang L."/>
            <person name="Nasrallah M.E."/>
            <person name="Bergelson J."/>
            <person name="Carrington J.C."/>
            <person name="Gaut B.S."/>
            <person name="Schmutz J."/>
            <person name="Mayer K.F.X."/>
            <person name="Van de Peer Y."/>
            <person name="Grigoriev I.V."/>
            <person name="Nordborg M."/>
            <person name="Weigel D."/>
            <person name="Guo Y.-L."/>
        </authorList>
    </citation>
    <scope>NUCLEOTIDE SEQUENCE [LARGE SCALE GENOMIC DNA]</scope>
    <source>
        <strain evidence="2">cv. MN47</strain>
    </source>
</reference>
<organism evidence="2">
    <name type="scientific">Arabidopsis lyrata subsp. lyrata</name>
    <name type="common">Lyre-leaved rock-cress</name>
    <dbReference type="NCBI Taxonomy" id="81972"/>
    <lineage>
        <taxon>Eukaryota</taxon>
        <taxon>Viridiplantae</taxon>
        <taxon>Streptophyta</taxon>
        <taxon>Embryophyta</taxon>
        <taxon>Tracheophyta</taxon>
        <taxon>Spermatophyta</taxon>
        <taxon>Magnoliopsida</taxon>
        <taxon>eudicotyledons</taxon>
        <taxon>Gunneridae</taxon>
        <taxon>Pentapetalae</taxon>
        <taxon>rosids</taxon>
        <taxon>malvids</taxon>
        <taxon>Brassicales</taxon>
        <taxon>Brassicaceae</taxon>
        <taxon>Camelineae</taxon>
        <taxon>Arabidopsis</taxon>
    </lineage>
</organism>
<sequence>MRRTYSLCITGNQSRSSVTTVGSGGATGSAIMGGLMTYACRFENIGKHR</sequence>
<dbReference type="HOGENOM" id="CLU_3144725_0_0_1"/>
<proteinExistence type="predicted"/>
<dbReference type="Proteomes" id="UP000008694">
    <property type="component" value="Unassembled WGS sequence"/>
</dbReference>
<dbReference type="EMBL" id="GL348719">
    <property type="protein sequence ID" value="EFH45831.1"/>
    <property type="molecule type" value="Genomic_DNA"/>
</dbReference>
<evidence type="ECO:0000313" key="2">
    <source>
        <dbReference type="Proteomes" id="UP000008694"/>
    </source>
</evidence>
<protein>
    <submittedName>
        <fullName evidence="1">Predicted protein</fullName>
    </submittedName>
</protein>
<accession>D7MEH8</accession>